<evidence type="ECO:0000256" key="1">
    <source>
        <dbReference type="SAM" id="MobiDB-lite"/>
    </source>
</evidence>
<feature type="compositionally biased region" description="Polar residues" evidence="1">
    <location>
        <begin position="32"/>
        <end position="42"/>
    </location>
</feature>
<name>A0A7S0GKY1_9STRA</name>
<dbReference type="AlphaFoldDB" id="A0A7S0GKY1"/>
<gene>
    <name evidence="2" type="ORF">PINE0816_LOCUS22617</name>
</gene>
<feature type="region of interest" description="Disordered" evidence="1">
    <location>
        <begin position="19"/>
        <end position="42"/>
    </location>
</feature>
<reference evidence="2" key="1">
    <citation type="submission" date="2021-01" db="EMBL/GenBank/DDBJ databases">
        <authorList>
            <person name="Corre E."/>
            <person name="Pelletier E."/>
            <person name="Niang G."/>
            <person name="Scheremetjew M."/>
            <person name="Finn R."/>
            <person name="Kale V."/>
            <person name="Holt S."/>
            <person name="Cochrane G."/>
            <person name="Meng A."/>
            <person name="Brown T."/>
            <person name="Cohen L."/>
        </authorList>
    </citation>
    <scope>NUCLEOTIDE SEQUENCE</scope>
    <source>
        <strain evidence="2">CCAP1064/1</strain>
    </source>
</reference>
<accession>A0A7S0GKY1</accession>
<proteinExistence type="predicted"/>
<sequence length="332" mass="36997">MELDKILLNEVAGGVVYNDDKVPTQEGDDYNMVSSENKYSTSVPDSPSIRQICNVFSGIDLEANDLDVIYDSDDNEPPPAACNNIYASEEAVLDGNELDNLVHEGTEDLSIDVYISVNEINKIMLDNLCSELKKRGILVSGLKKVPQEKFIDAIVKKIPLVTTVEASKVPKGFDQNARWVVVLPHSPVEFPKNIALDVTAPCDSLRVDNEEDPLQRNGCTTINVTVKMKWQLCLRRTVFDGTCMQPVLDENKQIVKPYVYAQRPICDSLIPDLAFIRKTQLSINSVLADWFRAFVPNTLKKGNRVGLCTDQWATFTNIVSKMHFAGQSKRGG</sequence>
<organism evidence="2">
    <name type="scientific">Proboscia inermis</name>
    <dbReference type="NCBI Taxonomy" id="420281"/>
    <lineage>
        <taxon>Eukaryota</taxon>
        <taxon>Sar</taxon>
        <taxon>Stramenopiles</taxon>
        <taxon>Ochrophyta</taxon>
        <taxon>Bacillariophyta</taxon>
        <taxon>Coscinodiscophyceae</taxon>
        <taxon>Rhizosoleniophycidae</taxon>
        <taxon>Rhizosoleniales</taxon>
        <taxon>Rhizosoleniaceae</taxon>
        <taxon>Proboscia</taxon>
    </lineage>
</organism>
<evidence type="ECO:0000313" key="2">
    <source>
        <dbReference type="EMBL" id="CAD8426455.1"/>
    </source>
</evidence>
<protein>
    <submittedName>
        <fullName evidence="2">Uncharacterized protein</fullName>
    </submittedName>
</protein>
<dbReference type="EMBL" id="HBEL01048856">
    <property type="protein sequence ID" value="CAD8426455.1"/>
    <property type="molecule type" value="Transcribed_RNA"/>
</dbReference>